<evidence type="ECO:0000313" key="2">
    <source>
        <dbReference type="EMBL" id="MCP2271560.1"/>
    </source>
</evidence>
<evidence type="ECO:0008006" key="4">
    <source>
        <dbReference type="Google" id="ProtNLM"/>
    </source>
</evidence>
<reference evidence="2 3" key="1">
    <citation type="submission" date="2022-06" db="EMBL/GenBank/DDBJ databases">
        <title>Genomic Encyclopedia of Archaeal and Bacterial Type Strains, Phase II (KMG-II): from individual species to whole genera.</title>
        <authorList>
            <person name="Goeker M."/>
        </authorList>
    </citation>
    <scope>NUCLEOTIDE SEQUENCE [LARGE SCALE GENOMIC DNA]</scope>
    <source>
        <strain evidence="2 3">DSM 44255</strain>
    </source>
</reference>
<protein>
    <recommendedName>
        <fullName evidence="4">ABC-2 type transport system permease protein</fullName>
    </recommendedName>
</protein>
<dbReference type="Proteomes" id="UP001205185">
    <property type="component" value="Unassembled WGS sequence"/>
</dbReference>
<dbReference type="RefSeq" id="WP_344800044.1">
    <property type="nucleotide sequence ID" value="NZ_BAAAVB010000005.1"/>
</dbReference>
<feature type="transmembrane region" description="Helical" evidence="1">
    <location>
        <begin position="57"/>
        <end position="78"/>
    </location>
</feature>
<evidence type="ECO:0000313" key="3">
    <source>
        <dbReference type="Proteomes" id="UP001205185"/>
    </source>
</evidence>
<gene>
    <name evidence="2" type="ORF">LV75_004074</name>
</gene>
<keyword evidence="1" id="KW-0812">Transmembrane</keyword>
<feature type="transmembrane region" description="Helical" evidence="1">
    <location>
        <begin position="99"/>
        <end position="118"/>
    </location>
</feature>
<dbReference type="EMBL" id="JAMTCO010000009">
    <property type="protein sequence ID" value="MCP2271560.1"/>
    <property type="molecule type" value="Genomic_DNA"/>
</dbReference>
<sequence length="210" mass="21332">MNRGAPGGYTPGVNDVRVWRYEARRAGRHLLAAPPLLAIALLVTGLAAPGAGFTGDWLARVLAPLVAGLATAAVVAGEPAVELHTTLPTPLPTTFARRVALLGGSTLLSAVALALALLPAPAGYARLAAVCGLAVLLMGVGAWAAVALRSTAGASTVVLAAWFADLFVLERVLPALGVRVAVDLVLAVVLAARAAHLLGYGREFSEGARR</sequence>
<feature type="transmembrane region" description="Helical" evidence="1">
    <location>
        <begin position="30"/>
        <end position="51"/>
    </location>
</feature>
<proteinExistence type="predicted"/>
<evidence type="ECO:0000256" key="1">
    <source>
        <dbReference type="SAM" id="Phobius"/>
    </source>
</evidence>
<name>A0ABT1IG15_9PSEU</name>
<keyword evidence="1" id="KW-0472">Membrane</keyword>
<keyword evidence="3" id="KW-1185">Reference proteome</keyword>
<feature type="transmembrane region" description="Helical" evidence="1">
    <location>
        <begin position="124"/>
        <end position="145"/>
    </location>
</feature>
<accession>A0ABT1IG15</accession>
<organism evidence="2 3">
    <name type="scientific">Actinokineospora diospyrosa</name>
    <dbReference type="NCBI Taxonomy" id="103728"/>
    <lineage>
        <taxon>Bacteria</taxon>
        <taxon>Bacillati</taxon>
        <taxon>Actinomycetota</taxon>
        <taxon>Actinomycetes</taxon>
        <taxon>Pseudonocardiales</taxon>
        <taxon>Pseudonocardiaceae</taxon>
        <taxon>Actinokineospora</taxon>
    </lineage>
</organism>
<keyword evidence="1" id="KW-1133">Transmembrane helix</keyword>
<comment type="caution">
    <text evidence="2">The sequence shown here is derived from an EMBL/GenBank/DDBJ whole genome shotgun (WGS) entry which is preliminary data.</text>
</comment>